<evidence type="ECO:0000313" key="7">
    <source>
        <dbReference type="Proteomes" id="UP000075526"/>
    </source>
</evidence>
<comment type="caution">
    <text evidence="6">The sequence shown here is derived from an EMBL/GenBank/DDBJ whole genome shotgun (WGS) entry which is preliminary data.</text>
</comment>
<comment type="subcellular location">
    <subcellularLocation>
        <location evidence="1">Membrane</location>
    </subcellularLocation>
</comment>
<evidence type="ECO:0000256" key="2">
    <source>
        <dbReference type="ARBA" id="ARBA00022692"/>
    </source>
</evidence>
<dbReference type="InterPro" id="IPR007792">
    <property type="entry name" value="T4SS_VirB3/TrbD/AvhB"/>
</dbReference>
<dbReference type="GO" id="GO:0016020">
    <property type="term" value="C:membrane"/>
    <property type="evidence" value="ECO:0007669"/>
    <property type="project" value="UniProtKB-SubCell"/>
</dbReference>
<organism evidence="6 7">
    <name type="scientific">Acetobacter malorum</name>
    <dbReference type="NCBI Taxonomy" id="178901"/>
    <lineage>
        <taxon>Bacteria</taxon>
        <taxon>Pseudomonadati</taxon>
        <taxon>Pseudomonadota</taxon>
        <taxon>Alphaproteobacteria</taxon>
        <taxon>Acetobacterales</taxon>
        <taxon>Acetobacteraceae</taxon>
        <taxon>Acetobacter</taxon>
    </lineage>
</organism>
<keyword evidence="3 5" id="KW-1133">Transmembrane helix</keyword>
<protein>
    <submittedName>
        <fullName evidence="6">Type IV secretion system protein VirB3</fullName>
    </submittedName>
</protein>
<dbReference type="AlphaFoldDB" id="A0A149RY08"/>
<dbReference type="PATRIC" id="fig|178901.13.peg.2844"/>
<keyword evidence="2 5" id="KW-0812">Transmembrane</keyword>
<sequence>METEKLEEDTLFLAATRPALVAGVPLPLVAVFMMLAGFIIVLIQNPLYELLIVPLWFGARILVSRDYNAVNVVFIYLRTAGRSIDSAVWGGASVSPNPLKVSKRGRGML</sequence>
<dbReference type="RefSeq" id="WP_061507397.1">
    <property type="nucleotide sequence ID" value="NZ_LHZF01000117.1"/>
</dbReference>
<keyword evidence="4 5" id="KW-0472">Membrane</keyword>
<evidence type="ECO:0000256" key="3">
    <source>
        <dbReference type="ARBA" id="ARBA00022989"/>
    </source>
</evidence>
<dbReference type="Proteomes" id="UP000075526">
    <property type="component" value="Unassembled WGS sequence"/>
</dbReference>
<dbReference type="NCBIfam" id="NF010428">
    <property type="entry name" value="PRK13854.1"/>
    <property type="match status" value="1"/>
</dbReference>
<reference evidence="6 7" key="1">
    <citation type="submission" date="2015-06" db="EMBL/GenBank/DDBJ databases">
        <title>Improved classification and identification of acetic acid bacteria using matrix-assisted laser desorption/ionization time-of-flight mass spectrometry; Gluconobacter nephelii and Gluconobacter uchimurae are later heterotypic synonyms of Gluconobacter japonicus and Gluconobacter oxydans, respectively.</title>
        <authorList>
            <person name="Li L."/>
            <person name="Cleenwerck I."/>
            <person name="De Vuyst L."/>
            <person name="Vandamme P."/>
        </authorList>
    </citation>
    <scope>NUCLEOTIDE SEQUENCE [LARGE SCALE GENOMIC DNA]</scope>
    <source>
        <strain evidence="6 7">LMG 1552</strain>
    </source>
</reference>
<evidence type="ECO:0000256" key="1">
    <source>
        <dbReference type="ARBA" id="ARBA00004370"/>
    </source>
</evidence>
<gene>
    <name evidence="6" type="ORF">AD933_01850</name>
</gene>
<feature type="transmembrane region" description="Helical" evidence="5">
    <location>
        <begin position="20"/>
        <end position="43"/>
    </location>
</feature>
<dbReference type="Pfam" id="PF05101">
    <property type="entry name" value="VirB3"/>
    <property type="match status" value="1"/>
</dbReference>
<name>A0A149RY08_9PROT</name>
<proteinExistence type="predicted"/>
<dbReference type="EMBL" id="LHZF01000117">
    <property type="protein sequence ID" value="KXV19374.1"/>
    <property type="molecule type" value="Genomic_DNA"/>
</dbReference>
<evidence type="ECO:0000256" key="5">
    <source>
        <dbReference type="SAM" id="Phobius"/>
    </source>
</evidence>
<evidence type="ECO:0000313" key="6">
    <source>
        <dbReference type="EMBL" id="KXV19374.1"/>
    </source>
</evidence>
<evidence type="ECO:0000256" key="4">
    <source>
        <dbReference type="ARBA" id="ARBA00023136"/>
    </source>
</evidence>
<accession>A0A149RY08</accession>